<organism evidence="2 3">
    <name type="scientific">Stylosanthes scabra</name>
    <dbReference type="NCBI Taxonomy" id="79078"/>
    <lineage>
        <taxon>Eukaryota</taxon>
        <taxon>Viridiplantae</taxon>
        <taxon>Streptophyta</taxon>
        <taxon>Embryophyta</taxon>
        <taxon>Tracheophyta</taxon>
        <taxon>Spermatophyta</taxon>
        <taxon>Magnoliopsida</taxon>
        <taxon>eudicotyledons</taxon>
        <taxon>Gunneridae</taxon>
        <taxon>Pentapetalae</taxon>
        <taxon>rosids</taxon>
        <taxon>fabids</taxon>
        <taxon>Fabales</taxon>
        <taxon>Fabaceae</taxon>
        <taxon>Papilionoideae</taxon>
        <taxon>50 kb inversion clade</taxon>
        <taxon>dalbergioids sensu lato</taxon>
        <taxon>Dalbergieae</taxon>
        <taxon>Pterocarpus clade</taxon>
        <taxon>Stylosanthes</taxon>
    </lineage>
</organism>
<protein>
    <submittedName>
        <fullName evidence="2">Uncharacterized protein</fullName>
    </submittedName>
</protein>
<gene>
    <name evidence="2" type="ORF">PIB30_093185</name>
</gene>
<reference evidence="2 3" key="1">
    <citation type="journal article" date="2023" name="Plants (Basel)">
        <title>Bridging the Gap: Combining Genomics and Transcriptomics Approaches to Understand Stylosanthes scabra, an Orphan Legume from the Brazilian Caatinga.</title>
        <authorList>
            <person name="Ferreira-Neto J.R.C."/>
            <person name="da Silva M.D."/>
            <person name="Binneck E."/>
            <person name="de Melo N.F."/>
            <person name="da Silva R.H."/>
            <person name="de Melo A.L.T.M."/>
            <person name="Pandolfi V."/>
            <person name="Bustamante F.O."/>
            <person name="Brasileiro-Vidal A.C."/>
            <person name="Benko-Iseppon A.M."/>
        </authorList>
    </citation>
    <scope>NUCLEOTIDE SEQUENCE [LARGE SCALE GENOMIC DNA]</scope>
    <source>
        <tissue evidence="2">Leaves</tissue>
    </source>
</reference>
<proteinExistence type="predicted"/>
<feature type="region of interest" description="Disordered" evidence="1">
    <location>
        <begin position="1"/>
        <end position="30"/>
    </location>
</feature>
<evidence type="ECO:0000313" key="3">
    <source>
        <dbReference type="Proteomes" id="UP001341840"/>
    </source>
</evidence>
<comment type="caution">
    <text evidence="2">The sequence shown here is derived from an EMBL/GenBank/DDBJ whole genome shotgun (WGS) entry which is preliminary data.</text>
</comment>
<accession>A0ABU6XUE2</accession>
<feature type="region of interest" description="Disordered" evidence="1">
    <location>
        <begin position="71"/>
        <end position="97"/>
    </location>
</feature>
<feature type="compositionally biased region" description="Acidic residues" evidence="1">
    <location>
        <begin position="71"/>
        <end position="93"/>
    </location>
</feature>
<dbReference type="EMBL" id="JASCZI010213421">
    <property type="protein sequence ID" value="MED6201264.1"/>
    <property type="molecule type" value="Genomic_DNA"/>
</dbReference>
<evidence type="ECO:0000256" key="1">
    <source>
        <dbReference type="SAM" id="MobiDB-lite"/>
    </source>
</evidence>
<name>A0ABU6XUE2_9FABA</name>
<evidence type="ECO:0000313" key="2">
    <source>
        <dbReference type="EMBL" id="MED6201264.1"/>
    </source>
</evidence>
<sequence>MIQSADNNFNNSSIASQPLNSGDLSSQLLSNPRESIPTLFRCANEERREDALLHERDIERLNQEEVHEYLEEVEEENKDQEVEDVDQEGENEDKEQNGMEIVHSASSEATPPESPSKLHFKWVNLSNLIFIGPQHYGLLETDGQLRALFGVSNKKEMDPLVLVESMFITCGKSKLEECSGHMQKLHNNRPKGFIASVRALRSLVLATWDPRDHCNNKDCWKFQDEFKHKPP</sequence>
<keyword evidence="3" id="KW-1185">Reference proteome</keyword>
<dbReference type="Proteomes" id="UP001341840">
    <property type="component" value="Unassembled WGS sequence"/>
</dbReference>